<sequence>MRKNEKILFENICKYCIGKYTLLSSGPLIPSLICQLCKYADMDVPVIRGILRVQINENYIRSFAHCFNIYNGSIIDASIYEYALTNKAIGHLFPIYILDNIPPHIDYIMQEELVVDSQVKFSEQFLKNSLEKIQNNNLEFVKRFTLIEDSKKENLFYCH</sequence>
<dbReference type="EMBL" id="PVXP01000003">
    <property type="protein sequence ID" value="PRR86519.1"/>
    <property type="molecule type" value="Genomic_DNA"/>
</dbReference>
<evidence type="ECO:0000313" key="1">
    <source>
        <dbReference type="EMBL" id="PRR86519.1"/>
    </source>
</evidence>
<comment type="caution">
    <text evidence="1">The sequence shown here is derived from an EMBL/GenBank/DDBJ whole genome shotgun (WGS) entry which is preliminary data.</text>
</comment>
<protein>
    <submittedName>
        <fullName evidence="1">Uncharacterized protein</fullName>
    </submittedName>
</protein>
<dbReference type="AlphaFoldDB" id="A0A2T0BRM5"/>
<gene>
    <name evidence="1" type="ORF">CLLU_03200</name>
</gene>
<reference evidence="1 2" key="1">
    <citation type="submission" date="2018-03" db="EMBL/GenBank/DDBJ databases">
        <title>Genome sequence of Clostridium luticellarii DSM 29923.</title>
        <authorList>
            <person name="Poehlein A."/>
            <person name="Daniel R."/>
        </authorList>
    </citation>
    <scope>NUCLEOTIDE SEQUENCE [LARGE SCALE GENOMIC DNA]</scope>
    <source>
        <strain evidence="1 2">DSM 29923</strain>
    </source>
</reference>
<proteinExistence type="predicted"/>
<evidence type="ECO:0000313" key="2">
    <source>
        <dbReference type="Proteomes" id="UP000237798"/>
    </source>
</evidence>
<accession>A0A2T0BRM5</accession>
<dbReference type="OrthoDB" id="1919439at2"/>
<dbReference type="RefSeq" id="WP_106007831.1">
    <property type="nucleotide sequence ID" value="NZ_JALCPJ010000001.1"/>
</dbReference>
<organism evidence="1 2">
    <name type="scientific">Clostridium luticellarii</name>
    <dbReference type="NCBI Taxonomy" id="1691940"/>
    <lineage>
        <taxon>Bacteria</taxon>
        <taxon>Bacillati</taxon>
        <taxon>Bacillota</taxon>
        <taxon>Clostridia</taxon>
        <taxon>Eubacteriales</taxon>
        <taxon>Clostridiaceae</taxon>
        <taxon>Clostridium</taxon>
    </lineage>
</organism>
<name>A0A2T0BRM5_9CLOT</name>
<keyword evidence="2" id="KW-1185">Reference proteome</keyword>
<dbReference type="Proteomes" id="UP000237798">
    <property type="component" value="Unassembled WGS sequence"/>
</dbReference>